<keyword evidence="3 6" id="KW-1133">Transmembrane helix</keyword>
<feature type="domain" description="Major facilitator superfamily (MFS) profile" evidence="7">
    <location>
        <begin position="80"/>
        <end position="541"/>
    </location>
</feature>
<dbReference type="EMBL" id="MAVT02001937">
    <property type="protein sequence ID" value="POS69886.1"/>
    <property type="molecule type" value="Genomic_DNA"/>
</dbReference>
<name>A0A2P5HI21_DIAHE</name>
<comment type="subcellular location">
    <subcellularLocation>
        <location evidence="1">Membrane</location>
        <topology evidence="1">Multi-pass membrane protein</topology>
    </subcellularLocation>
</comment>
<feature type="transmembrane region" description="Helical" evidence="6">
    <location>
        <begin position="306"/>
        <end position="328"/>
    </location>
</feature>
<dbReference type="Gene3D" id="1.20.1250.20">
    <property type="entry name" value="MFS general substrate transporter like domains"/>
    <property type="match status" value="1"/>
</dbReference>
<feature type="transmembrane region" description="Helical" evidence="6">
    <location>
        <begin position="412"/>
        <end position="431"/>
    </location>
</feature>
<dbReference type="InParanoid" id="A0A2P5HI21"/>
<feature type="region of interest" description="Disordered" evidence="5">
    <location>
        <begin position="544"/>
        <end position="568"/>
    </location>
</feature>
<evidence type="ECO:0000313" key="9">
    <source>
        <dbReference type="Proteomes" id="UP000094444"/>
    </source>
</evidence>
<evidence type="ECO:0000256" key="2">
    <source>
        <dbReference type="ARBA" id="ARBA00022692"/>
    </source>
</evidence>
<dbReference type="SUPFAM" id="SSF103473">
    <property type="entry name" value="MFS general substrate transporter"/>
    <property type="match status" value="1"/>
</dbReference>
<feature type="transmembrane region" description="Helical" evidence="6">
    <location>
        <begin position="238"/>
        <end position="259"/>
    </location>
</feature>
<feature type="transmembrane region" description="Helical" evidence="6">
    <location>
        <begin position="146"/>
        <end position="166"/>
    </location>
</feature>
<dbReference type="PROSITE" id="PS50850">
    <property type="entry name" value="MFS"/>
    <property type="match status" value="1"/>
</dbReference>
<dbReference type="GO" id="GO:0016020">
    <property type="term" value="C:membrane"/>
    <property type="evidence" value="ECO:0007669"/>
    <property type="project" value="UniProtKB-SubCell"/>
</dbReference>
<feature type="transmembrane region" description="Helical" evidence="6">
    <location>
        <begin position="437"/>
        <end position="454"/>
    </location>
</feature>
<dbReference type="InterPro" id="IPR036259">
    <property type="entry name" value="MFS_trans_sf"/>
</dbReference>
<evidence type="ECO:0000259" key="7">
    <source>
        <dbReference type="PROSITE" id="PS50850"/>
    </source>
</evidence>
<evidence type="ECO:0000313" key="8">
    <source>
        <dbReference type="EMBL" id="POS69886.1"/>
    </source>
</evidence>
<dbReference type="PROSITE" id="PS00216">
    <property type="entry name" value="SUGAR_TRANSPORT_1"/>
    <property type="match status" value="1"/>
</dbReference>
<proteinExistence type="predicted"/>
<dbReference type="Gene3D" id="1.20.1720.10">
    <property type="entry name" value="Multidrug resistance protein D"/>
    <property type="match status" value="1"/>
</dbReference>
<feature type="region of interest" description="Disordered" evidence="5">
    <location>
        <begin position="1"/>
        <end position="31"/>
    </location>
</feature>
<dbReference type="Pfam" id="PF07690">
    <property type="entry name" value="MFS_1"/>
    <property type="match status" value="1"/>
</dbReference>
<dbReference type="PANTHER" id="PTHR42718:SF23">
    <property type="entry name" value="MAJOR FACILITATOR SUPERFAMILY (MFS) PROFILE DOMAIN-CONTAINING PROTEIN"/>
    <property type="match status" value="1"/>
</dbReference>
<feature type="transmembrane region" description="Helical" evidence="6">
    <location>
        <begin position="116"/>
        <end position="134"/>
    </location>
</feature>
<sequence>MANIEKTDIDTLASSSEAITRQTSREDTNDRMRKVSIVNLPGQNDDLERQPTRLSVVESIRQRLGGRPECFKNSLQEVSFVAQATVAMAANPFLTGATSTVSATIGRELGMTQGQIAWIAASTTLAAGSFQLALGQLSDLLGRRMLFLWGMGSYTVFVLLVGFAQNPFWMDVVLGVLGVSSAMIVPPAGGILGAAYGKPSKRKNLAFSAFTSGKSLGTVAGSITCGIAAKLFNWRASFYFIAILFAVFFLHALWAVPSVETFEPGEPLKQRLSAFARKFDALGAALILFGTGMFTAGITLGPQEGWASPITLPLMLIGVALVVVFGWWETRCAHPLMPPFIWKDRNFTLLSATTVFGYMSFQASSFYLAFFMQEIRGYDPLSVALHLLPQAIAGLLWNILIGYTLHKVNNTLIIAVGSLSYLAANILLSLMHADSSYWAFMFPALVLNVVGADFHTNVSNMYVMQCLPAHQQGLATGVQNTLNRLSATVGVGIATAIYSTADTTAQGMAHPMLKFTRTFEVSVAMAAVSVLFIPWLRLGTQGSEDNTTVPVAEKKDAGAGERNDSIKG</sequence>
<evidence type="ECO:0000256" key="6">
    <source>
        <dbReference type="SAM" id="Phobius"/>
    </source>
</evidence>
<comment type="caution">
    <text evidence="8">The sequence shown here is derived from an EMBL/GenBank/DDBJ whole genome shotgun (WGS) entry which is preliminary data.</text>
</comment>
<feature type="compositionally biased region" description="Polar residues" evidence="5">
    <location>
        <begin position="12"/>
        <end position="22"/>
    </location>
</feature>
<reference evidence="8" key="1">
    <citation type="submission" date="2017-09" db="EMBL/GenBank/DDBJ databases">
        <title>Polyketide synthases of a Diaporthe helianthi virulent isolate.</title>
        <authorList>
            <person name="Baroncelli R."/>
        </authorList>
    </citation>
    <scope>NUCLEOTIDE SEQUENCE [LARGE SCALE GENOMIC DNA]</scope>
    <source>
        <strain evidence="8">7/96</strain>
    </source>
</reference>
<dbReference type="InterPro" id="IPR011701">
    <property type="entry name" value="MFS"/>
</dbReference>
<keyword evidence="9" id="KW-1185">Reference proteome</keyword>
<dbReference type="InterPro" id="IPR005829">
    <property type="entry name" value="Sugar_transporter_CS"/>
</dbReference>
<organism evidence="8 9">
    <name type="scientific">Diaporthe helianthi</name>
    <dbReference type="NCBI Taxonomy" id="158607"/>
    <lineage>
        <taxon>Eukaryota</taxon>
        <taxon>Fungi</taxon>
        <taxon>Dikarya</taxon>
        <taxon>Ascomycota</taxon>
        <taxon>Pezizomycotina</taxon>
        <taxon>Sordariomycetes</taxon>
        <taxon>Sordariomycetidae</taxon>
        <taxon>Diaporthales</taxon>
        <taxon>Diaporthaceae</taxon>
        <taxon>Diaporthe</taxon>
    </lineage>
</organism>
<evidence type="ECO:0000256" key="4">
    <source>
        <dbReference type="ARBA" id="ARBA00023136"/>
    </source>
</evidence>
<feature type="transmembrane region" description="Helical" evidence="6">
    <location>
        <begin position="349"/>
        <end position="371"/>
    </location>
</feature>
<dbReference type="GO" id="GO:0022857">
    <property type="term" value="F:transmembrane transporter activity"/>
    <property type="evidence" value="ECO:0007669"/>
    <property type="project" value="InterPro"/>
</dbReference>
<feature type="transmembrane region" description="Helical" evidence="6">
    <location>
        <begin position="518"/>
        <end position="536"/>
    </location>
</feature>
<accession>A0A2P5HI21</accession>
<feature type="compositionally biased region" description="Basic and acidic residues" evidence="5">
    <location>
        <begin position="552"/>
        <end position="568"/>
    </location>
</feature>
<protein>
    <recommendedName>
        <fullName evidence="7">Major facilitator superfamily (MFS) profile domain-containing protein</fullName>
    </recommendedName>
</protein>
<evidence type="ECO:0000256" key="1">
    <source>
        <dbReference type="ARBA" id="ARBA00004141"/>
    </source>
</evidence>
<keyword evidence="4 6" id="KW-0472">Membrane</keyword>
<gene>
    <name evidence="8" type="ORF">DHEL01_v211719</name>
</gene>
<dbReference type="InterPro" id="IPR020846">
    <property type="entry name" value="MFS_dom"/>
</dbReference>
<evidence type="ECO:0000256" key="5">
    <source>
        <dbReference type="SAM" id="MobiDB-lite"/>
    </source>
</evidence>
<dbReference type="Proteomes" id="UP000094444">
    <property type="component" value="Unassembled WGS sequence"/>
</dbReference>
<feature type="transmembrane region" description="Helical" evidence="6">
    <location>
        <begin position="172"/>
        <end position="196"/>
    </location>
</feature>
<dbReference type="STRING" id="158607.A0A2P5HI21"/>
<feature type="transmembrane region" description="Helical" evidence="6">
    <location>
        <begin position="279"/>
        <end position="300"/>
    </location>
</feature>
<feature type="transmembrane region" description="Helical" evidence="6">
    <location>
        <begin position="383"/>
        <end position="405"/>
    </location>
</feature>
<dbReference type="OrthoDB" id="2985014at2759"/>
<dbReference type="PANTHER" id="PTHR42718">
    <property type="entry name" value="MAJOR FACILITATOR SUPERFAMILY MULTIDRUG TRANSPORTER MFSC"/>
    <property type="match status" value="1"/>
</dbReference>
<evidence type="ECO:0000256" key="3">
    <source>
        <dbReference type="ARBA" id="ARBA00022989"/>
    </source>
</evidence>
<dbReference type="AlphaFoldDB" id="A0A2P5HI21"/>
<keyword evidence="2 6" id="KW-0812">Transmembrane</keyword>